<evidence type="ECO:0000313" key="4">
    <source>
        <dbReference type="Proteomes" id="UP000255467"/>
    </source>
</evidence>
<dbReference type="RefSeq" id="WP_157533718.1">
    <property type="nucleotide sequence ID" value="NZ_JARWOO010000239.1"/>
</dbReference>
<feature type="transmembrane region" description="Helical" evidence="2">
    <location>
        <begin position="98"/>
        <end position="120"/>
    </location>
</feature>
<reference evidence="3 4" key="1">
    <citation type="submission" date="2018-06" db="EMBL/GenBank/DDBJ databases">
        <authorList>
            <consortium name="Pathogen Informatics"/>
            <person name="Doyle S."/>
        </authorList>
    </citation>
    <scope>NUCLEOTIDE SEQUENCE [LARGE SCALE GENOMIC DNA]</scope>
    <source>
        <strain evidence="3 4">NCTC1934</strain>
    </source>
</reference>
<evidence type="ECO:0000256" key="1">
    <source>
        <dbReference type="SAM" id="MobiDB-lite"/>
    </source>
</evidence>
<dbReference type="AlphaFoldDB" id="A0A378YXF2"/>
<keyword evidence="2" id="KW-1133">Transmembrane helix</keyword>
<keyword evidence="2" id="KW-0812">Transmembrane</keyword>
<sequence>MTYPPGQDPYGYGQQPQQDPAGWGQPVPPTGPQASQPGWEQQGWQQPDYQQPGYQQPGYQQPGYQQPDPHAGYQQPDFQQGYQPPGYQPMPPKKNNGLLITLAVVVVAALGLVIGAVVVVTGKDDDKQAAATTTTATATTSAAPTTTTRTTTTAAPTTKPAAGAKLSYTEYGGDWNFRLGDVALQAQWVQGKDDTSCAPIEENGTLTNLGCEYAAELTWSAEGGELILTQLILGMGDAATATAAVDQFDDGDVRLGPGMYVEHWETGKWRNGSEKEFLVITFATATAAVPTETVEKYLRYRHSDTTAALLWR</sequence>
<feature type="region of interest" description="Disordered" evidence="1">
    <location>
        <begin position="1"/>
        <end position="90"/>
    </location>
</feature>
<organism evidence="3 4">
    <name type="scientific">Nocardia otitidiscaviarum</name>
    <dbReference type="NCBI Taxonomy" id="1823"/>
    <lineage>
        <taxon>Bacteria</taxon>
        <taxon>Bacillati</taxon>
        <taxon>Actinomycetota</taxon>
        <taxon>Actinomycetes</taxon>
        <taxon>Mycobacteriales</taxon>
        <taxon>Nocardiaceae</taxon>
        <taxon>Nocardia</taxon>
    </lineage>
</organism>
<keyword evidence="2" id="KW-0472">Membrane</keyword>
<evidence type="ECO:0000313" key="3">
    <source>
        <dbReference type="EMBL" id="SUA81237.1"/>
    </source>
</evidence>
<name>A0A378YXF2_9NOCA</name>
<feature type="compositionally biased region" description="Low complexity" evidence="1">
    <location>
        <begin position="1"/>
        <end position="20"/>
    </location>
</feature>
<dbReference type="EMBL" id="UGRY01000002">
    <property type="protein sequence ID" value="SUA81237.1"/>
    <property type="molecule type" value="Genomic_DNA"/>
</dbReference>
<feature type="compositionally biased region" description="Low complexity" evidence="1">
    <location>
        <begin position="36"/>
        <end position="85"/>
    </location>
</feature>
<proteinExistence type="predicted"/>
<dbReference type="Proteomes" id="UP000255467">
    <property type="component" value="Unassembled WGS sequence"/>
</dbReference>
<evidence type="ECO:0000256" key="2">
    <source>
        <dbReference type="SAM" id="Phobius"/>
    </source>
</evidence>
<gene>
    <name evidence="3" type="ORF">NCTC1934_04676</name>
</gene>
<accession>A0A378YXF2</accession>
<protein>
    <submittedName>
        <fullName evidence="3">Uncharacterized protein</fullName>
    </submittedName>
</protein>
<dbReference type="STRING" id="1406858.GCA_000710895_06748"/>
<keyword evidence="4" id="KW-1185">Reference proteome</keyword>
<feature type="region of interest" description="Disordered" evidence="1">
    <location>
        <begin position="131"/>
        <end position="159"/>
    </location>
</feature>